<protein>
    <submittedName>
        <fullName evidence="1">Uncharacterized protein</fullName>
    </submittedName>
</protein>
<evidence type="ECO:0000313" key="1">
    <source>
        <dbReference type="EMBL" id="WOX21023.1"/>
    </source>
</evidence>
<sequence>MHRYSIGGFLQWVSWREPDHLVAELDDPGLELVTALGGTTDWVTVPGDG</sequence>
<reference evidence="1 2" key="1">
    <citation type="submission" date="2023-10" db="EMBL/GenBank/DDBJ databases">
        <title>The genome sequence of Streptomyces sp. HUAS YS2.</title>
        <authorList>
            <person name="Mo P."/>
        </authorList>
    </citation>
    <scope>NUCLEOTIDE SEQUENCE [LARGE SCALE GENOMIC DNA]</scope>
    <source>
        <strain evidence="1 2">HUAS YS2</strain>
    </source>
</reference>
<dbReference type="RefSeq" id="WP_318101805.1">
    <property type="nucleotide sequence ID" value="NZ_CP137573.1"/>
</dbReference>
<evidence type="ECO:0000313" key="2">
    <source>
        <dbReference type="Proteomes" id="UP001301731"/>
    </source>
</evidence>
<keyword evidence="2" id="KW-1185">Reference proteome</keyword>
<dbReference type="Proteomes" id="UP001301731">
    <property type="component" value="Chromosome"/>
</dbReference>
<accession>A0ABZ0LNF8</accession>
<organism evidence="1 2">
    <name type="scientific">Streptomyces solicathayae</name>
    <dbReference type="NCBI Taxonomy" id="3081768"/>
    <lineage>
        <taxon>Bacteria</taxon>
        <taxon>Bacillati</taxon>
        <taxon>Actinomycetota</taxon>
        <taxon>Actinomycetes</taxon>
        <taxon>Kitasatosporales</taxon>
        <taxon>Streptomycetaceae</taxon>
        <taxon>Streptomyces</taxon>
    </lineage>
</organism>
<name>A0ABZ0LNF8_9ACTN</name>
<gene>
    <name evidence="1" type="ORF">R2D22_06335</name>
</gene>
<proteinExistence type="predicted"/>
<dbReference type="EMBL" id="CP137573">
    <property type="protein sequence ID" value="WOX21023.1"/>
    <property type="molecule type" value="Genomic_DNA"/>
</dbReference>